<dbReference type="RefSeq" id="XP_075110575.1">
    <property type="nucleotide sequence ID" value="XM_075254474.1"/>
</dbReference>
<gene>
    <name evidence="2" type="primary">LOC142181558</name>
</gene>
<evidence type="ECO:0000313" key="2">
    <source>
        <dbReference type="RefSeq" id="XP_075110575.1"/>
    </source>
</evidence>
<evidence type="ECO:0000313" key="1">
    <source>
        <dbReference type="Proteomes" id="UP000790787"/>
    </source>
</evidence>
<keyword evidence="1" id="KW-1185">Reference proteome</keyword>
<proteinExistence type="predicted"/>
<protein>
    <submittedName>
        <fullName evidence="2">Uncharacterized protein LOC142181558</fullName>
    </submittedName>
</protein>
<reference evidence="2" key="2">
    <citation type="submission" date="2025-08" db="UniProtKB">
        <authorList>
            <consortium name="RefSeq"/>
        </authorList>
    </citation>
    <scope>IDENTIFICATION</scope>
    <source>
        <tissue evidence="2">Leaf</tissue>
    </source>
</reference>
<accession>A0AC58UM62</accession>
<sequence>MGTSLMIQSLVPITFWGECVKTTMYLINKLPITILDGKIPYKLLYVEAPKLENVRVFGCLSYARNFLRNDKLAARARRAVFLRYSDTQKGYKLFDLDTRTFFISRDVSFRETIFPFKTGKSYDDDLLFVSITDAIGKVLQPKLPDATNLPIEAHNSSPSNGQLEPVAPTNLAEVDETSDSTLEVQAETEEEIAPIHEPSMVDQPIDSSKGKRGEYKVCKLIKSLYDLKQASRQWNIKLTDALLVAGYKQSSYDHSLFTKQVGGEIVIILVYVDDLLITGSCKELIQEARTTLYNIFKVKDLEELRHFLGIEVMRSKNGILIN</sequence>
<name>A0AC58UM62_TOBAC</name>
<reference evidence="1" key="1">
    <citation type="journal article" date="2014" name="Nat. Commun.">
        <title>The tobacco genome sequence and its comparison with those of tomato and potato.</title>
        <authorList>
            <person name="Sierro N."/>
            <person name="Battey J.N."/>
            <person name="Ouadi S."/>
            <person name="Bakaher N."/>
            <person name="Bovet L."/>
            <person name="Willig A."/>
            <person name="Goepfert S."/>
            <person name="Peitsch M.C."/>
            <person name="Ivanov N.V."/>
        </authorList>
    </citation>
    <scope>NUCLEOTIDE SEQUENCE [LARGE SCALE GENOMIC DNA]</scope>
</reference>
<organism evidence="1 2">
    <name type="scientific">Nicotiana tabacum</name>
    <name type="common">Common tobacco</name>
    <dbReference type="NCBI Taxonomy" id="4097"/>
    <lineage>
        <taxon>Eukaryota</taxon>
        <taxon>Viridiplantae</taxon>
        <taxon>Streptophyta</taxon>
        <taxon>Embryophyta</taxon>
        <taxon>Tracheophyta</taxon>
        <taxon>Spermatophyta</taxon>
        <taxon>Magnoliopsida</taxon>
        <taxon>eudicotyledons</taxon>
        <taxon>Gunneridae</taxon>
        <taxon>Pentapetalae</taxon>
        <taxon>asterids</taxon>
        <taxon>lamiids</taxon>
        <taxon>Solanales</taxon>
        <taxon>Solanaceae</taxon>
        <taxon>Nicotianoideae</taxon>
        <taxon>Nicotianeae</taxon>
        <taxon>Nicotiana</taxon>
    </lineage>
</organism>
<dbReference type="Proteomes" id="UP000790787">
    <property type="component" value="Chromosome 6"/>
</dbReference>